<protein>
    <submittedName>
        <fullName evidence="3">Uncharacterized protein</fullName>
    </submittedName>
</protein>
<evidence type="ECO:0000256" key="1">
    <source>
        <dbReference type="SAM" id="Coils"/>
    </source>
</evidence>
<name>A0ABQ0GKB1_9PEZI</name>
<keyword evidence="1" id="KW-0175">Coiled coil</keyword>
<feature type="region of interest" description="Disordered" evidence="2">
    <location>
        <begin position="198"/>
        <end position="218"/>
    </location>
</feature>
<evidence type="ECO:0000256" key="2">
    <source>
        <dbReference type="SAM" id="MobiDB-lite"/>
    </source>
</evidence>
<sequence>MKEARRSKKNLDELKEHAQHCLARLEEARAEVNRLYRRNDGRRFVHPSHGIRPDLHVETNRLFRYSKAKVRDTVEYHESYENSLRIRLLHWFANMKTSRTKLYNRRLQECALWVRIATATAFLLANFADAWYRVPGTLEQCQIRAQQLRDDIEQAQNYCREYPTRMERHMERDVNLDVFRRYWAVAYDKIFALPKSPLSRKHPSHKSHDGSICPYSSP</sequence>
<dbReference type="Proteomes" id="UP001628179">
    <property type="component" value="Unassembled WGS sequence"/>
</dbReference>
<dbReference type="RefSeq" id="XP_070919934.1">
    <property type="nucleotide sequence ID" value="XM_071063833.1"/>
</dbReference>
<dbReference type="GeneID" id="98179156"/>
<feature type="coiled-coil region" evidence="1">
    <location>
        <begin position="8"/>
        <end position="38"/>
    </location>
</feature>
<dbReference type="EMBL" id="BAAFSV010000004">
    <property type="protein sequence ID" value="GAB1318203.1"/>
    <property type="molecule type" value="Genomic_DNA"/>
</dbReference>
<proteinExistence type="predicted"/>
<evidence type="ECO:0000313" key="3">
    <source>
        <dbReference type="EMBL" id="GAB1318203.1"/>
    </source>
</evidence>
<keyword evidence="4" id="KW-1185">Reference proteome</keyword>
<reference evidence="3 4" key="1">
    <citation type="submission" date="2024-09" db="EMBL/GenBank/DDBJ databases">
        <title>Itraconazole resistance in Madurella fahalii resulting from another homologue of gene encoding cytochrome P450 14-alpha sterol demethylase (CYP51).</title>
        <authorList>
            <person name="Yoshioka I."/>
            <person name="Fahal A.H."/>
            <person name="Kaneko S."/>
            <person name="Yaguchi T."/>
        </authorList>
    </citation>
    <scope>NUCLEOTIDE SEQUENCE [LARGE SCALE GENOMIC DNA]</scope>
    <source>
        <strain evidence="3 4">IFM 68171</strain>
    </source>
</reference>
<accession>A0ABQ0GKB1</accession>
<gene>
    <name evidence="3" type="ORF">MFIFM68171_08413</name>
</gene>
<evidence type="ECO:0000313" key="4">
    <source>
        <dbReference type="Proteomes" id="UP001628179"/>
    </source>
</evidence>
<comment type="caution">
    <text evidence="3">The sequence shown here is derived from an EMBL/GenBank/DDBJ whole genome shotgun (WGS) entry which is preliminary data.</text>
</comment>
<organism evidence="3 4">
    <name type="scientific">Madurella fahalii</name>
    <dbReference type="NCBI Taxonomy" id="1157608"/>
    <lineage>
        <taxon>Eukaryota</taxon>
        <taxon>Fungi</taxon>
        <taxon>Dikarya</taxon>
        <taxon>Ascomycota</taxon>
        <taxon>Pezizomycotina</taxon>
        <taxon>Sordariomycetes</taxon>
        <taxon>Sordariomycetidae</taxon>
        <taxon>Sordariales</taxon>
        <taxon>Sordariales incertae sedis</taxon>
        <taxon>Madurella</taxon>
    </lineage>
</organism>